<feature type="compositionally biased region" description="Polar residues" evidence="6">
    <location>
        <begin position="389"/>
        <end position="406"/>
    </location>
</feature>
<evidence type="ECO:0000256" key="4">
    <source>
        <dbReference type="ARBA" id="ARBA00022553"/>
    </source>
</evidence>
<feature type="compositionally biased region" description="Basic residues" evidence="6">
    <location>
        <begin position="631"/>
        <end position="647"/>
    </location>
</feature>
<organism evidence="8 9">
    <name type="scientific">Corvus moneduloides</name>
    <name type="common">New Caledonian crow</name>
    <dbReference type="NCBI Taxonomy" id="1196302"/>
    <lineage>
        <taxon>Eukaryota</taxon>
        <taxon>Metazoa</taxon>
        <taxon>Chordata</taxon>
        <taxon>Craniata</taxon>
        <taxon>Vertebrata</taxon>
        <taxon>Euteleostomi</taxon>
        <taxon>Archelosauria</taxon>
        <taxon>Archosauria</taxon>
        <taxon>Dinosauria</taxon>
        <taxon>Saurischia</taxon>
        <taxon>Theropoda</taxon>
        <taxon>Coelurosauria</taxon>
        <taxon>Aves</taxon>
        <taxon>Neognathae</taxon>
        <taxon>Neoaves</taxon>
        <taxon>Telluraves</taxon>
        <taxon>Australaves</taxon>
        <taxon>Passeriformes</taxon>
        <taxon>Corvoidea</taxon>
        <taxon>Corvidae</taxon>
        <taxon>Corvus</taxon>
    </lineage>
</organism>
<evidence type="ECO:0000256" key="3">
    <source>
        <dbReference type="ARBA" id="ARBA00022490"/>
    </source>
</evidence>
<feature type="region of interest" description="Disordered" evidence="6">
    <location>
        <begin position="592"/>
        <end position="612"/>
    </location>
</feature>
<dbReference type="GO" id="GO:0015630">
    <property type="term" value="C:microtubule cytoskeleton"/>
    <property type="evidence" value="ECO:0007669"/>
    <property type="project" value="TreeGrafter"/>
</dbReference>
<dbReference type="AlphaFoldDB" id="A0A8C3DWC1"/>
<keyword evidence="4" id="KW-0597">Phosphoprotein</keyword>
<keyword evidence="5" id="KW-0206">Cytoskeleton</keyword>
<feature type="region of interest" description="Disordered" evidence="6">
    <location>
        <begin position="1"/>
        <end position="68"/>
    </location>
</feature>
<dbReference type="Pfam" id="PF15297">
    <property type="entry name" value="CKAP2_C"/>
    <property type="match status" value="1"/>
</dbReference>
<gene>
    <name evidence="8" type="primary">CKAP2</name>
</gene>
<feature type="region of interest" description="Disordered" evidence="6">
    <location>
        <begin position="86"/>
        <end position="136"/>
    </location>
</feature>
<dbReference type="OMA" id="HEPEGQN"/>
<keyword evidence="3" id="KW-0963">Cytoplasm</keyword>
<feature type="compositionally biased region" description="Basic and acidic residues" evidence="6">
    <location>
        <begin position="261"/>
        <end position="275"/>
    </location>
</feature>
<feature type="region of interest" description="Disordered" evidence="6">
    <location>
        <begin position="349"/>
        <end position="369"/>
    </location>
</feature>
<reference evidence="8" key="3">
    <citation type="submission" date="2025-09" db="UniProtKB">
        <authorList>
            <consortium name="Ensembl"/>
        </authorList>
    </citation>
    <scope>IDENTIFICATION</scope>
</reference>
<feature type="compositionally biased region" description="Basic and acidic residues" evidence="6">
    <location>
        <begin position="648"/>
        <end position="658"/>
    </location>
</feature>
<protein>
    <submittedName>
        <fullName evidence="8">Cytoskeleton associated protein 2</fullName>
    </submittedName>
</protein>
<feature type="region of interest" description="Disordered" evidence="6">
    <location>
        <begin position="625"/>
        <end position="676"/>
    </location>
</feature>
<evidence type="ECO:0000313" key="9">
    <source>
        <dbReference type="Proteomes" id="UP000694553"/>
    </source>
</evidence>
<feature type="domain" description="Cytoskeleton-associated protein 2 C-terminal" evidence="7">
    <location>
        <begin position="411"/>
        <end position="604"/>
    </location>
</feature>
<comment type="similarity">
    <text evidence="2">Belongs to the CKAP2 family.</text>
</comment>
<dbReference type="PANTHER" id="PTHR16076:SF8">
    <property type="entry name" value="CYTOSKELETON-ASSOCIATED PROTEIN 2"/>
    <property type="match status" value="1"/>
</dbReference>
<dbReference type="PANTHER" id="PTHR16076">
    <property type="entry name" value="CYTOSKELETON ASSOCIATED PROTEIN 2-RELATED"/>
    <property type="match status" value="1"/>
</dbReference>
<comment type="subcellular location">
    <subcellularLocation>
        <location evidence="1">Cytoplasm</location>
        <location evidence="1">Cytoskeleton</location>
    </subcellularLocation>
</comment>
<evidence type="ECO:0000256" key="6">
    <source>
        <dbReference type="SAM" id="MobiDB-lite"/>
    </source>
</evidence>
<dbReference type="Proteomes" id="UP000694553">
    <property type="component" value="Unassembled WGS sequence"/>
</dbReference>
<keyword evidence="9" id="KW-1185">Reference proteome</keyword>
<dbReference type="GO" id="GO:0007026">
    <property type="term" value="P:negative regulation of microtubule depolymerization"/>
    <property type="evidence" value="ECO:0007669"/>
    <property type="project" value="TreeGrafter"/>
</dbReference>
<sequence>MAALPVPHRAAAAGRAGTVRGRPAPSSGGPGSGRHVPPRRAAGAQRPPPLASSSPAAGPIGAAPGDSNARCSVAMAARVAPRLPASRRSEPAFREQRRQKVEEYLSRKKTFSGVPIQENQTSISSRTRRATTSKLQDKLQLSTSPKPEMENKENVDKVSWDHSVVSSETKVTLNSSAIPLTSCLSGTNCNLEDQDPKNKVIDIKSQHVSLSKAFLEIKRIKEKHLIAEKQKASISAPKKPALGRYRGKVIQSKINSFRKAVKTEGENSSLPDKKPFPSATKQAANSLSTKSCNAVLKTIKVTNNPKSVKSNGVLPFQSKPSDKAATNLQSGLKKQLTFAVGPKKVTVPKVVGGRGPQPSKAASSNPDRRVWGAKKCADFCEDARPEAPTKSTSVAPGTKSGQNSKMDGNRKSILPKESAEERRARLDEWRASRGKAMRRPPIYALLGPQSKSEEQELSAADIEKVNKTLSECLQLTEQGHQGEEVRAMLEDLIQSIPGVKKLAKYWICCMHLEQRGHLEKLIAVYEEAILAGALPKEELRHTLVDTIKNTESLCNSENGATVIEAHLSEVVEVSKEPNSPVEPVQEAFKDFCPDDDQKAESDNKRAEKSSEVIKKEEIDLDLKPREEILPKKNKKHKAKERAKKKGKCEREQNEDGKKNMAQAVNSPEKENDTSYSMRYNLPTTPYLESVKMHSEANDCSAKDLKIVTPLRYSQRIREKMCKLPEGVKDQDSCVSSLEPLGDLESKATVFIHKHSNALQETSAEIEE</sequence>
<feature type="region of interest" description="Disordered" evidence="6">
    <location>
        <begin position="261"/>
        <end position="284"/>
    </location>
</feature>
<evidence type="ECO:0000313" key="8">
    <source>
        <dbReference type="Ensembl" id="ENSCMUP00000012153.1"/>
    </source>
</evidence>
<reference evidence="8" key="2">
    <citation type="submission" date="2025-08" db="UniProtKB">
        <authorList>
            <consortium name="Ensembl"/>
        </authorList>
    </citation>
    <scope>IDENTIFICATION</scope>
</reference>
<dbReference type="InterPro" id="IPR029197">
    <property type="entry name" value="CKAP2_C"/>
</dbReference>
<evidence type="ECO:0000256" key="5">
    <source>
        <dbReference type="ARBA" id="ARBA00023212"/>
    </source>
</evidence>
<feature type="compositionally biased region" description="Low complexity" evidence="6">
    <location>
        <begin position="1"/>
        <end position="65"/>
    </location>
</feature>
<proteinExistence type="inferred from homology"/>
<name>A0A8C3DWC1_CORMO</name>
<dbReference type="InterPro" id="IPR026165">
    <property type="entry name" value="CKAP2_fam"/>
</dbReference>
<dbReference type="Ensembl" id="ENSCMUT00000013071.2">
    <property type="protein sequence ID" value="ENSCMUP00000012153.1"/>
    <property type="gene ID" value="ENSCMUG00000007670.2"/>
</dbReference>
<evidence type="ECO:0000256" key="1">
    <source>
        <dbReference type="ARBA" id="ARBA00004245"/>
    </source>
</evidence>
<reference evidence="9" key="1">
    <citation type="submission" date="2019-10" db="EMBL/GenBank/DDBJ databases">
        <title>Corvus moneduloides (New Caledonian crow) genome, bCorMon1, primary haplotype.</title>
        <authorList>
            <person name="Rutz C."/>
            <person name="Fungtammasan C."/>
            <person name="Mountcastle J."/>
            <person name="Formenti G."/>
            <person name="Chow W."/>
            <person name="Howe K."/>
            <person name="Steele M.P."/>
            <person name="Fernandes J."/>
            <person name="Gilbert M.T.P."/>
            <person name="Fedrigo O."/>
            <person name="Jarvis E.D."/>
            <person name="Gemmell N."/>
        </authorList>
    </citation>
    <scope>NUCLEOTIDE SEQUENCE [LARGE SCALE GENOMIC DNA]</scope>
</reference>
<feature type="region of interest" description="Disordered" evidence="6">
    <location>
        <begin position="383"/>
        <end position="424"/>
    </location>
</feature>
<evidence type="ECO:0000256" key="2">
    <source>
        <dbReference type="ARBA" id="ARBA00009468"/>
    </source>
</evidence>
<feature type="compositionally biased region" description="Basic and acidic residues" evidence="6">
    <location>
        <begin position="87"/>
        <end position="106"/>
    </location>
</feature>
<evidence type="ECO:0000259" key="7">
    <source>
        <dbReference type="Pfam" id="PF15297"/>
    </source>
</evidence>
<accession>A0A8C3DWC1</accession>